<sequence>MPKYKLTWEEADAQFLEALLLATGGEGGATLQDVLLMADAIDGTVFTLEEVEQALEKLVAIDYVSVLKNKLSLSPTFHEANAQVEESTADQEQLLQSLQAQELTEQSIEEARSALKKYKLKNYYQQYQEQFGG</sequence>
<protein>
    <submittedName>
        <fullName evidence="2">Uncharacterized protein</fullName>
    </submittedName>
</protein>
<evidence type="ECO:0000313" key="3">
    <source>
        <dbReference type="Proteomes" id="UP000256708"/>
    </source>
</evidence>
<gene>
    <name evidence="2" type="ORF">DXT99_00325</name>
</gene>
<name>A0A3D8LHS9_9BACT</name>
<evidence type="ECO:0000313" key="2">
    <source>
        <dbReference type="EMBL" id="RDV17000.1"/>
    </source>
</evidence>
<accession>A0A3D8LHS9</accession>
<comment type="caution">
    <text evidence="2">The sequence shown here is derived from an EMBL/GenBank/DDBJ whole genome shotgun (WGS) entry which is preliminary data.</text>
</comment>
<dbReference type="AlphaFoldDB" id="A0A3D8LHS9"/>
<dbReference type="RefSeq" id="WP_115563520.1">
    <property type="nucleotide sequence ID" value="NZ_QRGR01000001.1"/>
</dbReference>
<keyword evidence="3" id="KW-1185">Reference proteome</keyword>
<feature type="coiled-coil region" evidence="1">
    <location>
        <begin position="81"/>
        <end position="121"/>
    </location>
</feature>
<evidence type="ECO:0000256" key="1">
    <source>
        <dbReference type="SAM" id="Coils"/>
    </source>
</evidence>
<proteinExistence type="predicted"/>
<dbReference type="EMBL" id="QRGR01000001">
    <property type="protein sequence ID" value="RDV17000.1"/>
    <property type="molecule type" value="Genomic_DNA"/>
</dbReference>
<organism evidence="2 3">
    <name type="scientific">Pontibacter diazotrophicus</name>
    <dbReference type="NCBI Taxonomy" id="1400979"/>
    <lineage>
        <taxon>Bacteria</taxon>
        <taxon>Pseudomonadati</taxon>
        <taxon>Bacteroidota</taxon>
        <taxon>Cytophagia</taxon>
        <taxon>Cytophagales</taxon>
        <taxon>Hymenobacteraceae</taxon>
        <taxon>Pontibacter</taxon>
    </lineage>
</organism>
<dbReference type="Proteomes" id="UP000256708">
    <property type="component" value="Unassembled WGS sequence"/>
</dbReference>
<keyword evidence="1" id="KW-0175">Coiled coil</keyword>
<reference evidence="3" key="1">
    <citation type="submission" date="2018-08" db="EMBL/GenBank/DDBJ databases">
        <authorList>
            <person name="Liu Z.-W."/>
            <person name="Du Z.-J."/>
        </authorList>
    </citation>
    <scope>NUCLEOTIDE SEQUENCE [LARGE SCALE GENOMIC DNA]</scope>
    <source>
        <strain evidence="3">H4X</strain>
    </source>
</reference>
<dbReference type="OrthoDB" id="853027at2"/>